<dbReference type="InterPro" id="IPR035167">
    <property type="entry name" value="DUF5316"/>
</dbReference>
<evidence type="ECO:0000256" key="1">
    <source>
        <dbReference type="SAM" id="Phobius"/>
    </source>
</evidence>
<feature type="transmembrane region" description="Helical" evidence="1">
    <location>
        <begin position="6"/>
        <end position="26"/>
    </location>
</feature>
<dbReference type="Pfam" id="PF17247">
    <property type="entry name" value="DUF5316"/>
    <property type="match status" value="1"/>
</dbReference>
<protein>
    <submittedName>
        <fullName evidence="2">Uncharacterized protein</fullName>
    </submittedName>
</protein>
<dbReference type="EMBL" id="BSSQ01000014">
    <property type="protein sequence ID" value="GLX69214.1"/>
    <property type="molecule type" value="Genomic_DNA"/>
</dbReference>
<keyword evidence="3" id="KW-1185">Reference proteome</keyword>
<keyword evidence="1" id="KW-1133">Transmembrane helix</keyword>
<keyword evidence="1" id="KW-0812">Transmembrane</keyword>
<feature type="transmembrane region" description="Helical" evidence="1">
    <location>
        <begin position="47"/>
        <end position="68"/>
    </location>
</feature>
<dbReference type="RefSeq" id="WP_284239992.1">
    <property type="nucleotide sequence ID" value="NZ_BSSQ01000014.1"/>
</dbReference>
<accession>A0ABQ6GE16</accession>
<proteinExistence type="predicted"/>
<name>A0ABQ6GE16_9BACL</name>
<organism evidence="2 3">
    <name type="scientific">Paenibacillus glycanilyticus</name>
    <dbReference type="NCBI Taxonomy" id="126569"/>
    <lineage>
        <taxon>Bacteria</taxon>
        <taxon>Bacillati</taxon>
        <taxon>Bacillota</taxon>
        <taxon>Bacilli</taxon>
        <taxon>Bacillales</taxon>
        <taxon>Paenibacillaceae</taxon>
        <taxon>Paenibacillus</taxon>
    </lineage>
</organism>
<keyword evidence="1" id="KW-0472">Membrane</keyword>
<sequence length="69" mass="7735">MFQLFIYIGCGLIAISGIAVGAWTSPDQQRANFYTEQPSDRKIKRMVATWSLVLAVICFSISGMIYWLG</sequence>
<evidence type="ECO:0000313" key="3">
    <source>
        <dbReference type="Proteomes" id="UP001157114"/>
    </source>
</evidence>
<comment type="caution">
    <text evidence="2">The sequence shown here is derived from an EMBL/GenBank/DDBJ whole genome shotgun (WGS) entry which is preliminary data.</text>
</comment>
<gene>
    <name evidence="2" type="ORF">MU1_35590</name>
</gene>
<evidence type="ECO:0000313" key="2">
    <source>
        <dbReference type="EMBL" id="GLX69214.1"/>
    </source>
</evidence>
<dbReference type="Proteomes" id="UP001157114">
    <property type="component" value="Unassembled WGS sequence"/>
</dbReference>
<reference evidence="2 3" key="1">
    <citation type="submission" date="2023-03" db="EMBL/GenBank/DDBJ databases">
        <title>Draft genome sequence of the bacteria which degrade cell wall of Tricholomamatutake.</title>
        <authorList>
            <person name="Konishi Y."/>
            <person name="Fukuta Y."/>
            <person name="Shirasaka N."/>
        </authorList>
    </citation>
    <scope>NUCLEOTIDE SEQUENCE [LARGE SCALE GENOMIC DNA]</scope>
    <source>
        <strain evidence="3">mu1</strain>
    </source>
</reference>